<accession>A0A0F9TP19</accession>
<dbReference type="AlphaFoldDB" id="A0A0F9TP19"/>
<comment type="caution">
    <text evidence="1">The sequence shown here is derived from an EMBL/GenBank/DDBJ whole genome shotgun (WGS) entry which is preliminary data.</text>
</comment>
<evidence type="ECO:0000313" key="1">
    <source>
        <dbReference type="EMBL" id="KKN76707.1"/>
    </source>
</evidence>
<dbReference type="InterPro" id="IPR012347">
    <property type="entry name" value="Ferritin-like"/>
</dbReference>
<proteinExistence type="predicted"/>
<organism evidence="1">
    <name type="scientific">marine sediment metagenome</name>
    <dbReference type="NCBI Taxonomy" id="412755"/>
    <lineage>
        <taxon>unclassified sequences</taxon>
        <taxon>metagenomes</taxon>
        <taxon>ecological metagenomes</taxon>
    </lineage>
</organism>
<protein>
    <recommendedName>
        <fullName evidence="2">DUF2383 domain-containing protein</fullName>
    </recommendedName>
</protein>
<dbReference type="SUPFAM" id="SSF47240">
    <property type="entry name" value="Ferritin-like"/>
    <property type="match status" value="1"/>
</dbReference>
<dbReference type="Gene3D" id="1.20.1260.10">
    <property type="match status" value="1"/>
</dbReference>
<dbReference type="EMBL" id="LAZR01000291">
    <property type="protein sequence ID" value="KKN76707.1"/>
    <property type="molecule type" value="Genomic_DNA"/>
</dbReference>
<reference evidence="1" key="1">
    <citation type="journal article" date="2015" name="Nature">
        <title>Complex archaea that bridge the gap between prokaryotes and eukaryotes.</title>
        <authorList>
            <person name="Spang A."/>
            <person name="Saw J.H."/>
            <person name="Jorgensen S.L."/>
            <person name="Zaremba-Niedzwiedzka K."/>
            <person name="Martijn J."/>
            <person name="Lind A.E."/>
            <person name="van Eijk R."/>
            <person name="Schleper C."/>
            <person name="Guy L."/>
            <person name="Ettema T.J."/>
        </authorList>
    </citation>
    <scope>NUCLEOTIDE SEQUENCE</scope>
</reference>
<evidence type="ECO:0008006" key="2">
    <source>
        <dbReference type="Google" id="ProtNLM"/>
    </source>
</evidence>
<dbReference type="InterPro" id="IPR009078">
    <property type="entry name" value="Ferritin-like_SF"/>
</dbReference>
<gene>
    <name evidence="1" type="ORF">LCGC14_0367980</name>
</gene>
<name>A0A0F9TP19_9ZZZZ</name>
<sequence>MAIVTVEDVLECAERFEQMLAAYYGELSEHAAREGVRMLTDYMSRHRVRILEALDKLSCEQVDRTRSVPLRYEPHVADHTCFEGVTLSPDSDAADVLDAAVSFDECLVRLYRQVLQQDVEEDVKELFESLLHAEQRDEIELKKIKAMDYF</sequence>